<dbReference type="EC" id="2.3.2.27" evidence="1"/>
<dbReference type="PANTHER" id="PTHR21497">
    <property type="entry name" value="UBIQUITIN LIGASE E3 ALPHA-RELATED"/>
    <property type="match status" value="1"/>
</dbReference>
<accession>A0A6A3BA10</accession>
<dbReference type="GO" id="GO:0061630">
    <property type="term" value="F:ubiquitin protein ligase activity"/>
    <property type="evidence" value="ECO:0007669"/>
    <property type="project" value="UniProtKB-UniRule"/>
</dbReference>
<comment type="function">
    <text evidence="1">Ubiquitin ligase protein which is a component of the N-end rule pathway. Recognizes and binds to proteins bearing specific N-terminal residues that are destabilizing according to the N-end rule, leading to their ubiquitination and subsequent degradation.</text>
</comment>
<evidence type="ECO:0000259" key="2">
    <source>
        <dbReference type="Pfam" id="PF18995"/>
    </source>
</evidence>
<sequence length="338" mass="38174">MPSFGSQSSVSKETGSLLLQPGLCLLNTAAKMVGRPHFFEAPSLQRKESLSQDLEPISRVLSKIYFSKKRDRFLGSPRLSLPIILWDTLKYSLMSTEIAARSGKTSMATNYTLTSLYKEFKSSSEFIFSLLQRVVQNLSSTNSLLALQRYRGLQLFSVSICSGVVLDNHSTINKQEDNLLRILKQDDKEALYPDIQLWNRASDPVLARDPFSSLIWVLFCLPCPFFSCEESLLSLVHLFYVVSVIQALIICCRRPGCKINGLDSHHRLITDICGVLGESDCAHWYFVSNDVDHSCDIREMIRSLSFPYLRRCALLWKLLNSSARHHSVIGIMCGSCLM</sequence>
<keyword evidence="1" id="KW-0863">Zinc-finger</keyword>
<dbReference type="UniPathway" id="UPA00143"/>
<evidence type="ECO:0000256" key="1">
    <source>
        <dbReference type="RuleBase" id="RU366018"/>
    </source>
</evidence>
<dbReference type="GO" id="GO:0016567">
    <property type="term" value="P:protein ubiquitination"/>
    <property type="evidence" value="ECO:0007669"/>
    <property type="project" value="UniProtKB-UniRule"/>
</dbReference>
<keyword evidence="1" id="KW-0833">Ubl conjugation pathway</keyword>
<dbReference type="EMBL" id="VEPZ02000879">
    <property type="protein sequence ID" value="KAE8713223.1"/>
    <property type="molecule type" value="Genomic_DNA"/>
</dbReference>
<dbReference type="Pfam" id="PF18995">
    <property type="entry name" value="PRT6_C"/>
    <property type="match status" value="1"/>
</dbReference>
<evidence type="ECO:0000313" key="3">
    <source>
        <dbReference type="EMBL" id="KAE8713223.1"/>
    </source>
</evidence>
<dbReference type="GO" id="GO:0000151">
    <property type="term" value="C:ubiquitin ligase complex"/>
    <property type="evidence" value="ECO:0007669"/>
    <property type="project" value="TreeGrafter"/>
</dbReference>
<dbReference type="Proteomes" id="UP000436088">
    <property type="component" value="Unassembled WGS sequence"/>
</dbReference>
<reference evidence="3" key="1">
    <citation type="submission" date="2019-09" db="EMBL/GenBank/DDBJ databases">
        <title>Draft genome information of white flower Hibiscus syriacus.</title>
        <authorList>
            <person name="Kim Y.-M."/>
        </authorList>
    </citation>
    <scope>NUCLEOTIDE SEQUENCE [LARGE SCALE GENOMIC DNA]</scope>
    <source>
        <strain evidence="3">YM2019G1</strain>
    </source>
</reference>
<keyword evidence="1" id="KW-0479">Metal-binding</keyword>
<protein>
    <recommendedName>
        <fullName evidence="1">E3 ubiquitin-protein ligase</fullName>
        <ecNumber evidence="1">2.3.2.27</ecNumber>
    </recommendedName>
</protein>
<feature type="domain" description="E3 ubiquitin-protein ligase UBR-like C-terminal" evidence="2">
    <location>
        <begin position="75"/>
        <end position="322"/>
    </location>
</feature>
<organism evidence="3 4">
    <name type="scientific">Hibiscus syriacus</name>
    <name type="common">Rose of Sharon</name>
    <dbReference type="NCBI Taxonomy" id="106335"/>
    <lineage>
        <taxon>Eukaryota</taxon>
        <taxon>Viridiplantae</taxon>
        <taxon>Streptophyta</taxon>
        <taxon>Embryophyta</taxon>
        <taxon>Tracheophyta</taxon>
        <taxon>Spermatophyta</taxon>
        <taxon>Magnoliopsida</taxon>
        <taxon>eudicotyledons</taxon>
        <taxon>Gunneridae</taxon>
        <taxon>Pentapetalae</taxon>
        <taxon>rosids</taxon>
        <taxon>malvids</taxon>
        <taxon>Malvales</taxon>
        <taxon>Malvaceae</taxon>
        <taxon>Malvoideae</taxon>
        <taxon>Hibiscus</taxon>
    </lineage>
</organism>
<comment type="similarity">
    <text evidence="1">Belongs to the E3 ubiquitin-protein ligase UBR1-like family.</text>
</comment>
<dbReference type="PANTHER" id="PTHR21497:SF53">
    <property type="entry name" value="E3 UBIQUITIN-PROTEIN LIGASE PRT6"/>
    <property type="match status" value="1"/>
</dbReference>
<evidence type="ECO:0000313" key="4">
    <source>
        <dbReference type="Proteomes" id="UP000436088"/>
    </source>
</evidence>
<gene>
    <name evidence="3" type="ORF">F3Y22_tig00110213pilonHSYRG00138</name>
</gene>
<dbReference type="GO" id="GO:0005737">
    <property type="term" value="C:cytoplasm"/>
    <property type="evidence" value="ECO:0007669"/>
    <property type="project" value="TreeGrafter"/>
</dbReference>
<keyword evidence="1" id="KW-0862">Zinc</keyword>
<keyword evidence="1" id="KW-0808">Transferase</keyword>
<dbReference type="AlphaFoldDB" id="A0A6A3BA10"/>
<proteinExistence type="inferred from homology"/>
<comment type="caution">
    <text evidence="3">The sequence shown here is derived from an EMBL/GenBank/DDBJ whole genome shotgun (WGS) entry which is preliminary data.</text>
</comment>
<dbReference type="InterPro" id="IPR039164">
    <property type="entry name" value="UBR1-like"/>
</dbReference>
<dbReference type="InterPro" id="IPR044046">
    <property type="entry name" value="E3_ligase_UBR-like_C"/>
</dbReference>
<keyword evidence="4" id="KW-1185">Reference proteome</keyword>
<name>A0A6A3BA10_HIBSY</name>
<comment type="pathway">
    <text evidence="1">Protein modification; protein ubiquitination.</text>
</comment>
<dbReference type="GO" id="GO:0008270">
    <property type="term" value="F:zinc ion binding"/>
    <property type="evidence" value="ECO:0007669"/>
    <property type="project" value="UniProtKB-UniRule"/>
</dbReference>
<dbReference type="GO" id="GO:0071596">
    <property type="term" value="P:ubiquitin-dependent protein catabolic process via the N-end rule pathway"/>
    <property type="evidence" value="ECO:0007669"/>
    <property type="project" value="UniProtKB-UniRule"/>
</dbReference>
<comment type="catalytic activity">
    <reaction evidence="1">
        <text>S-ubiquitinyl-[E2 ubiquitin-conjugating enzyme]-L-cysteine + [acceptor protein]-L-lysine = [E2 ubiquitin-conjugating enzyme]-L-cysteine + N(6)-ubiquitinyl-[acceptor protein]-L-lysine.</text>
        <dbReference type="EC" id="2.3.2.27"/>
    </reaction>
</comment>